<dbReference type="SMART" id="SM00020">
    <property type="entry name" value="Tryp_SPc"/>
    <property type="match status" value="1"/>
</dbReference>
<evidence type="ECO:0000313" key="3">
    <source>
        <dbReference type="EMBL" id="AZQ71333.1"/>
    </source>
</evidence>
<dbReference type="PRINTS" id="PR00722">
    <property type="entry name" value="CHYMOTRYPSIN"/>
</dbReference>
<organism evidence="3 4">
    <name type="scientific">Streptomyces luteoverticillatus</name>
    <name type="common">Streptoverticillium luteoverticillatus</name>
    <dbReference type="NCBI Taxonomy" id="66425"/>
    <lineage>
        <taxon>Bacteria</taxon>
        <taxon>Bacillati</taxon>
        <taxon>Actinomycetota</taxon>
        <taxon>Actinomycetes</taxon>
        <taxon>Kitasatosporales</taxon>
        <taxon>Streptomycetaceae</taxon>
        <taxon>Streptomyces</taxon>
    </lineage>
</organism>
<accession>A0A3Q9FY85</accession>
<keyword evidence="3" id="KW-0645">Protease</keyword>
<protein>
    <submittedName>
        <fullName evidence="3">Trypsin-like serine protease</fullName>
    </submittedName>
</protein>
<evidence type="ECO:0000259" key="2">
    <source>
        <dbReference type="PROSITE" id="PS50240"/>
    </source>
</evidence>
<dbReference type="PANTHER" id="PTHR44103">
    <property type="entry name" value="PROPROTEIN CONVERTASE P"/>
    <property type="match status" value="1"/>
</dbReference>
<keyword evidence="3" id="KW-0378">Hydrolase</keyword>
<dbReference type="PROSITE" id="PS50240">
    <property type="entry name" value="TRYPSIN_DOM"/>
    <property type="match status" value="1"/>
</dbReference>
<dbReference type="SUPFAM" id="SSF50494">
    <property type="entry name" value="Trypsin-like serine proteases"/>
    <property type="match status" value="1"/>
</dbReference>
<dbReference type="InterPro" id="IPR043504">
    <property type="entry name" value="Peptidase_S1_PA_chymotrypsin"/>
</dbReference>
<evidence type="ECO:0000313" key="4">
    <source>
        <dbReference type="Proteomes" id="UP000267900"/>
    </source>
</evidence>
<dbReference type="InterPro" id="IPR013517">
    <property type="entry name" value="FG-GAP"/>
</dbReference>
<dbReference type="SUPFAM" id="SSF69318">
    <property type="entry name" value="Integrin alpha N-terminal domain"/>
    <property type="match status" value="1"/>
</dbReference>
<reference evidence="3 4" key="1">
    <citation type="submission" date="2018-12" db="EMBL/GenBank/DDBJ databases">
        <title>The whole draft genome of Streptomyce luteoverticillatus CGMCC 15060.</title>
        <authorList>
            <person name="Feng Z."/>
            <person name="Chen G."/>
            <person name="Zhang J."/>
            <person name="Zhu H."/>
            <person name="Yu X."/>
            <person name="Zhang W."/>
            <person name="Zhang X."/>
        </authorList>
    </citation>
    <scope>NUCLEOTIDE SEQUENCE [LARGE SCALE GENOMIC DNA]</scope>
    <source>
        <strain evidence="3 4">CGMCC 15060</strain>
    </source>
</reference>
<evidence type="ECO:0000256" key="1">
    <source>
        <dbReference type="ARBA" id="ARBA00022729"/>
    </source>
</evidence>
<dbReference type="InterPro" id="IPR001254">
    <property type="entry name" value="Trypsin_dom"/>
</dbReference>
<dbReference type="InterPro" id="IPR028994">
    <property type="entry name" value="Integrin_alpha_N"/>
</dbReference>
<dbReference type="InterPro" id="IPR009003">
    <property type="entry name" value="Peptidase_S1_PA"/>
</dbReference>
<dbReference type="EMBL" id="CP034587">
    <property type="protein sequence ID" value="AZQ71333.1"/>
    <property type="molecule type" value="Genomic_DNA"/>
</dbReference>
<dbReference type="Pfam" id="PF00089">
    <property type="entry name" value="Trypsin"/>
    <property type="match status" value="1"/>
</dbReference>
<dbReference type="Gene3D" id="2.40.128.340">
    <property type="match status" value="1"/>
</dbReference>
<gene>
    <name evidence="3" type="ORF">EKH77_09005</name>
</gene>
<proteinExistence type="predicted"/>
<feature type="domain" description="Peptidase S1" evidence="2">
    <location>
        <begin position="54"/>
        <end position="274"/>
    </location>
</feature>
<dbReference type="Proteomes" id="UP000267900">
    <property type="component" value="Chromosome"/>
</dbReference>
<dbReference type="Pfam" id="PF13517">
    <property type="entry name" value="FG-GAP_3"/>
    <property type="match status" value="2"/>
</dbReference>
<keyword evidence="1" id="KW-0732">Signal</keyword>
<name>A0A3Q9FY85_STRLT</name>
<dbReference type="InterPro" id="IPR001314">
    <property type="entry name" value="Peptidase_S1A"/>
</dbReference>
<dbReference type="Gene3D" id="2.130.10.130">
    <property type="entry name" value="Integrin alpha, N-terminal"/>
    <property type="match status" value="1"/>
</dbReference>
<dbReference type="GO" id="GO:0006508">
    <property type="term" value="P:proteolysis"/>
    <property type="evidence" value="ECO:0007669"/>
    <property type="project" value="UniProtKB-KW"/>
</dbReference>
<dbReference type="PANTHER" id="PTHR44103:SF1">
    <property type="entry name" value="PROPROTEIN CONVERTASE P"/>
    <property type="match status" value="1"/>
</dbReference>
<dbReference type="OrthoDB" id="9815928at2"/>
<dbReference type="Gene3D" id="2.40.10.10">
    <property type="entry name" value="Trypsin-like serine proteases"/>
    <property type="match status" value="1"/>
</dbReference>
<dbReference type="GO" id="GO:0004252">
    <property type="term" value="F:serine-type endopeptidase activity"/>
    <property type="evidence" value="ECO:0007669"/>
    <property type="project" value="InterPro"/>
</dbReference>
<sequence length="537" mass="56199">MTSRPVIRTPHRVVSGAQLSQITGKRSRTAWTTAALATAVAAGALTVAAPASAVVGDAAKDGQYAFTAKLDIGGGKRACTGALVDPIWVLTAASCFADASGNVTPGVPALKATVTVGRTDLGSTGGTVTEAAEVVPRTDRDLVAVRLAKPVAGVTPVQVSTAQPRQGEDLRVTGYGRTKDEWSPTRLNTAVFGADAVDAKTVGLAPKAPADASLCQGDMGGPVFRETNGAVELAGVATGSWKKGCWGGDDTETRTGAVATRVDDVNSWVQQLRLFNKLDQFTGVMTSGDFNGDGRADVAAVLRDGSLVAYYAGPDGTLEYGRDLWYDKSWDGKQQIIAGDFNGDGITDIAAVAPDGNLHLYAGKPDGKLASAKKMWTDTSWGKMTAIARYRGDGWQRDGLIAQWDDGSLFAYPSGADGVLTGKKTEMWRDKSWTKNFIVTGDFNGDGHDDIVAGSKDGGLALYAGNGKGSFDGARSMWRDKSWGTMQNVLAGDFDGDGKPDLLARWARTIVGPGKVYLYAGDGKGALADARSAWPRS</sequence>
<keyword evidence="4" id="KW-1185">Reference proteome</keyword>
<dbReference type="AlphaFoldDB" id="A0A3Q9FY85"/>